<feature type="transmembrane region" description="Helical" evidence="1">
    <location>
        <begin position="54"/>
        <end position="75"/>
    </location>
</feature>
<evidence type="ECO:0008006" key="4">
    <source>
        <dbReference type="Google" id="ProtNLM"/>
    </source>
</evidence>
<keyword evidence="1" id="KW-1133">Transmembrane helix</keyword>
<keyword evidence="1" id="KW-0472">Membrane</keyword>
<sequence>MGLVRQSIIARLTALIQCFWRMAVPFWLFRNAAYGTPEQRAANYRYNRSCRHRLPFYILKWIGISVCMMQIMHLLSALMAMTVADSWAHLFATITCMVAGVGFAFACAMLSLLVGSYLYLICVKR</sequence>
<dbReference type="RefSeq" id="WP_326508895.1">
    <property type="nucleotide sequence ID" value="NZ_JAWIIV010000027.1"/>
</dbReference>
<feature type="transmembrane region" description="Helical" evidence="1">
    <location>
        <begin position="87"/>
        <end position="120"/>
    </location>
</feature>
<evidence type="ECO:0000313" key="3">
    <source>
        <dbReference type="Proteomes" id="UP001352263"/>
    </source>
</evidence>
<dbReference type="EMBL" id="JAWIIV010000027">
    <property type="protein sequence ID" value="MEC4722217.1"/>
    <property type="molecule type" value="Genomic_DNA"/>
</dbReference>
<evidence type="ECO:0000313" key="2">
    <source>
        <dbReference type="EMBL" id="MEC4722217.1"/>
    </source>
</evidence>
<reference evidence="2 3" key="1">
    <citation type="submission" date="2023-10" db="EMBL/GenBank/DDBJ databases">
        <title>Noviherbaspirillum sp. CPCC 100848 genome assembly.</title>
        <authorList>
            <person name="Li X.Y."/>
            <person name="Fang X.M."/>
        </authorList>
    </citation>
    <scope>NUCLEOTIDE SEQUENCE [LARGE SCALE GENOMIC DNA]</scope>
    <source>
        <strain evidence="2 3">CPCC 100848</strain>
    </source>
</reference>
<protein>
    <recommendedName>
        <fullName evidence="4">Transmembrane protein</fullName>
    </recommendedName>
</protein>
<accession>A0ABU6JG92</accession>
<organism evidence="2 3">
    <name type="scientific">Noviherbaspirillum album</name>
    <dbReference type="NCBI Taxonomy" id="3080276"/>
    <lineage>
        <taxon>Bacteria</taxon>
        <taxon>Pseudomonadati</taxon>
        <taxon>Pseudomonadota</taxon>
        <taxon>Betaproteobacteria</taxon>
        <taxon>Burkholderiales</taxon>
        <taxon>Oxalobacteraceae</taxon>
        <taxon>Noviherbaspirillum</taxon>
    </lineage>
</organism>
<name>A0ABU6JG92_9BURK</name>
<gene>
    <name evidence="2" type="ORF">RY831_23930</name>
</gene>
<keyword evidence="1" id="KW-0812">Transmembrane</keyword>
<keyword evidence="3" id="KW-1185">Reference proteome</keyword>
<comment type="caution">
    <text evidence="2">The sequence shown here is derived from an EMBL/GenBank/DDBJ whole genome shotgun (WGS) entry which is preliminary data.</text>
</comment>
<evidence type="ECO:0000256" key="1">
    <source>
        <dbReference type="SAM" id="Phobius"/>
    </source>
</evidence>
<proteinExistence type="predicted"/>
<dbReference type="Proteomes" id="UP001352263">
    <property type="component" value="Unassembled WGS sequence"/>
</dbReference>